<keyword evidence="14 16" id="KW-0594">Phospholipid biosynthesis</keyword>
<dbReference type="PIRSF" id="PIRSF000848">
    <property type="entry name" value="CDP_diag_ino_3_P"/>
    <property type="match status" value="1"/>
</dbReference>
<dbReference type="PANTHER" id="PTHR15362:SF4">
    <property type="entry name" value="CDP-DIACYLGLYCEROL--INOSITOL 3-PHOSPHATIDYLTRANSFERASE"/>
    <property type="match status" value="1"/>
</dbReference>
<evidence type="ECO:0000256" key="2">
    <source>
        <dbReference type="ARBA" id="ARBA00001946"/>
    </source>
</evidence>
<evidence type="ECO:0000256" key="15">
    <source>
        <dbReference type="ARBA" id="ARBA00023264"/>
    </source>
</evidence>
<evidence type="ECO:0000256" key="13">
    <source>
        <dbReference type="ARBA" id="ARBA00023136"/>
    </source>
</evidence>
<evidence type="ECO:0000256" key="10">
    <source>
        <dbReference type="ARBA" id="ARBA00022842"/>
    </source>
</evidence>
<evidence type="ECO:0000313" key="20">
    <source>
        <dbReference type="Proteomes" id="UP001491310"/>
    </source>
</evidence>
<evidence type="ECO:0000256" key="4">
    <source>
        <dbReference type="ARBA" id="ARBA00010441"/>
    </source>
</evidence>
<protein>
    <recommendedName>
        <fullName evidence="5 16">CDP-diacylglycerol--inositol 3-phosphatidyltransferase</fullName>
        <ecNumber evidence="5 16">2.7.8.11</ecNumber>
    </recommendedName>
</protein>
<keyword evidence="6 16" id="KW-0444">Lipid biosynthesis</keyword>
<dbReference type="EC" id="2.7.8.11" evidence="5 16"/>
<comment type="cofactor">
    <cofactor evidence="2">
        <name>Mg(2+)</name>
        <dbReference type="ChEBI" id="CHEBI:18420"/>
    </cofactor>
</comment>
<keyword evidence="12 16" id="KW-0443">Lipid metabolism</keyword>
<keyword evidence="10" id="KW-0460">Magnesium</keyword>
<evidence type="ECO:0000256" key="5">
    <source>
        <dbReference type="ARBA" id="ARBA00013212"/>
    </source>
</evidence>
<feature type="transmembrane region" description="Helical" evidence="18">
    <location>
        <begin position="197"/>
        <end position="217"/>
    </location>
</feature>
<evidence type="ECO:0000256" key="1">
    <source>
        <dbReference type="ARBA" id="ARBA00001936"/>
    </source>
</evidence>
<comment type="cofactor">
    <cofactor evidence="1">
        <name>Mn(2+)</name>
        <dbReference type="ChEBI" id="CHEBI:29035"/>
    </cofactor>
</comment>
<evidence type="ECO:0000256" key="8">
    <source>
        <dbReference type="ARBA" id="ARBA00022692"/>
    </source>
</evidence>
<evidence type="ECO:0000256" key="6">
    <source>
        <dbReference type="ARBA" id="ARBA00022516"/>
    </source>
</evidence>
<comment type="catalytic activity">
    <reaction evidence="16">
        <text>a CDP-1,2-diacyl-sn-glycerol + myo-inositol = a 1,2-diacyl-sn-glycero-3-phospho-(1D-myo-inositol) + CMP + H(+)</text>
        <dbReference type="Rhea" id="RHEA:11580"/>
        <dbReference type="ChEBI" id="CHEBI:15378"/>
        <dbReference type="ChEBI" id="CHEBI:17268"/>
        <dbReference type="ChEBI" id="CHEBI:57880"/>
        <dbReference type="ChEBI" id="CHEBI:58332"/>
        <dbReference type="ChEBI" id="CHEBI:60377"/>
        <dbReference type="EC" id="2.7.8.11"/>
    </reaction>
</comment>
<dbReference type="Gene3D" id="1.20.120.1760">
    <property type="match status" value="1"/>
</dbReference>
<keyword evidence="9" id="KW-0479">Metal-binding</keyword>
<sequence length="255" mass="28607">MARHWFLTRHRNQYIFVPNLIGYARIVSALCAFAIALHSPTLCVAFYFFGFVCDELDGRFARMLNQSTMLGQVLDMVTDRLSTAGLLAILGMLSPRWYFGFLALLMLDIFSHWFQMYATMASGASTHKATDSRSAVVRFYYRQRLFMGFCCVCCEILYLSLYLLHFPGFQRAPLVPLHLPSAVRTHLNGSAGALEGVPLAAVVALLAVPGFVIKQFINCVQLRSAMQLLVATDRDQDSSKKQKTQQALDALAKMQ</sequence>
<evidence type="ECO:0000256" key="14">
    <source>
        <dbReference type="ARBA" id="ARBA00023209"/>
    </source>
</evidence>
<proteinExistence type="inferred from homology"/>
<dbReference type="Pfam" id="PF01066">
    <property type="entry name" value="CDP-OH_P_transf"/>
    <property type="match status" value="1"/>
</dbReference>
<dbReference type="InterPro" id="IPR043130">
    <property type="entry name" value="CDP-OH_PTrfase_TM_dom"/>
</dbReference>
<keyword evidence="7 16" id="KW-0808">Transferase</keyword>
<organism evidence="19 20">
    <name type="scientific">Coccomyxa subellipsoidea</name>
    <dbReference type="NCBI Taxonomy" id="248742"/>
    <lineage>
        <taxon>Eukaryota</taxon>
        <taxon>Viridiplantae</taxon>
        <taxon>Chlorophyta</taxon>
        <taxon>core chlorophytes</taxon>
        <taxon>Trebouxiophyceae</taxon>
        <taxon>Trebouxiophyceae incertae sedis</taxon>
        <taxon>Coccomyxaceae</taxon>
        <taxon>Coccomyxa</taxon>
    </lineage>
</organism>
<evidence type="ECO:0000256" key="17">
    <source>
        <dbReference type="RuleBase" id="RU003750"/>
    </source>
</evidence>
<evidence type="ECO:0000313" key="19">
    <source>
        <dbReference type="EMBL" id="KAK9907595.1"/>
    </source>
</evidence>
<evidence type="ECO:0000256" key="12">
    <source>
        <dbReference type="ARBA" id="ARBA00023098"/>
    </source>
</evidence>
<evidence type="ECO:0000256" key="11">
    <source>
        <dbReference type="ARBA" id="ARBA00022989"/>
    </source>
</evidence>
<evidence type="ECO:0000256" key="16">
    <source>
        <dbReference type="PIRNR" id="PIRNR000848"/>
    </source>
</evidence>
<evidence type="ECO:0000256" key="7">
    <source>
        <dbReference type="ARBA" id="ARBA00022679"/>
    </source>
</evidence>
<keyword evidence="8 18" id="KW-0812">Transmembrane</keyword>
<reference evidence="19 20" key="1">
    <citation type="journal article" date="2024" name="Nat. Commun.">
        <title>Phylogenomics reveals the evolutionary origins of lichenization in chlorophyte algae.</title>
        <authorList>
            <person name="Puginier C."/>
            <person name="Libourel C."/>
            <person name="Otte J."/>
            <person name="Skaloud P."/>
            <person name="Haon M."/>
            <person name="Grisel S."/>
            <person name="Petersen M."/>
            <person name="Berrin J.G."/>
            <person name="Delaux P.M."/>
            <person name="Dal Grande F."/>
            <person name="Keller J."/>
        </authorList>
    </citation>
    <scope>NUCLEOTIDE SEQUENCE [LARGE SCALE GENOMIC DNA]</scope>
    <source>
        <strain evidence="19 20">SAG 216-7</strain>
    </source>
</reference>
<evidence type="ECO:0000256" key="18">
    <source>
        <dbReference type="SAM" id="Phobius"/>
    </source>
</evidence>
<name>A0ABR2YL39_9CHLO</name>
<dbReference type="PROSITE" id="PS00379">
    <property type="entry name" value="CDP_ALCOHOL_P_TRANSF"/>
    <property type="match status" value="1"/>
</dbReference>
<keyword evidence="15 16" id="KW-1208">Phospholipid metabolism</keyword>
<dbReference type="Proteomes" id="UP001491310">
    <property type="component" value="Unassembled WGS sequence"/>
</dbReference>
<dbReference type="InterPro" id="IPR048254">
    <property type="entry name" value="CDP_ALCOHOL_P_TRANSF_CS"/>
</dbReference>
<accession>A0ABR2YL39</accession>
<comment type="subcellular location">
    <subcellularLocation>
        <location evidence="3">Membrane</location>
        <topology evidence="3">Multi-pass membrane protein</topology>
    </subcellularLocation>
</comment>
<dbReference type="InterPro" id="IPR014387">
    <property type="entry name" value="CDP_diag_ino_3_P_euk"/>
</dbReference>
<comment type="similarity">
    <text evidence="4 16 17">Belongs to the CDP-alcohol phosphatidyltransferase class-I family.</text>
</comment>
<comment type="caution">
    <text evidence="19">The sequence shown here is derived from an EMBL/GenBank/DDBJ whole genome shotgun (WGS) entry which is preliminary data.</text>
</comment>
<keyword evidence="11 18" id="KW-1133">Transmembrane helix</keyword>
<evidence type="ECO:0000256" key="9">
    <source>
        <dbReference type="ARBA" id="ARBA00022723"/>
    </source>
</evidence>
<evidence type="ECO:0000256" key="3">
    <source>
        <dbReference type="ARBA" id="ARBA00004141"/>
    </source>
</evidence>
<keyword evidence="13 16" id="KW-0472">Membrane</keyword>
<dbReference type="EMBL" id="JALJOT010000009">
    <property type="protein sequence ID" value="KAK9907595.1"/>
    <property type="molecule type" value="Genomic_DNA"/>
</dbReference>
<feature type="transmembrane region" description="Helical" evidence="18">
    <location>
        <begin position="20"/>
        <end position="52"/>
    </location>
</feature>
<feature type="transmembrane region" description="Helical" evidence="18">
    <location>
        <begin position="145"/>
        <end position="164"/>
    </location>
</feature>
<gene>
    <name evidence="19" type="ORF">WJX75_006702</name>
</gene>
<keyword evidence="20" id="KW-1185">Reference proteome</keyword>
<dbReference type="InterPro" id="IPR000462">
    <property type="entry name" value="CDP-OH_P_trans"/>
</dbReference>
<dbReference type="PANTHER" id="PTHR15362">
    <property type="entry name" value="PHOSPHATIDYLINOSITOL SYNTHASE"/>
    <property type="match status" value="1"/>
</dbReference>